<protein>
    <recommendedName>
        <fullName evidence="12">OPT family small oligopeptide transporter</fullName>
    </recommendedName>
</protein>
<dbReference type="NCBIfam" id="TIGR00727">
    <property type="entry name" value="ISP4_OPT"/>
    <property type="match status" value="1"/>
</dbReference>
<feature type="transmembrane region" description="Helical" evidence="9">
    <location>
        <begin position="69"/>
        <end position="87"/>
    </location>
</feature>
<comment type="subcellular location">
    <subcellularLocation>
        <location evidence="1">Membrane</location>
        <topology evidence="1">Multi-pass membrane protein</topology>
    </subcellularLocation>
</comment>
<feature type="transmembrane region" description="Helical" evidence="9">
    <location>
        <begin position="165"/>
        <end position="186"/>
    </location>
</feature>
<keyword evidence="11" id="KW-1185">Reference proteome</keyword>
<keyword evidence="5" id="KW-0571">Peptide transport</keyword>
<reference evidence="10" key="1">
    <citation type="submission" date="2020-12" db="EMBL/GenBank/DDBJ databases">
        <title>Metabolic potential, ecology and presence of endohyphal bacteria is reflected in genomic diversity of Mucoromycotina.</title>
        <authorList>
            <person name="Muszewska A."/>
            <person name="Okrasinska A."/>
            <person name="Steczkiewicz K."/>
            <person name="Drgas O."/>
            <person name="Orlowska M."/>
            <person name="Perlinska-Lenart U."/>
            <person name="Aleksandrzak-Piekarczyk T."/>
            <person name="Szatraj K."/>
            <person name="Zielenkiewicz U."/>
            <person name="Pilsyk S."/>
            <person name="Malc E."/>
            <person name="Mieczkowski P."/>
            <person name="Kruszewska J.S."/>
            <person name="Biernat P."/>
            <person name="Pawlowska J."/>
        </authorList>
    </citation>
    <scope>NUCLEOTIDE SEQUENCE</scope>
    <source>
        <strain evidence="10">WA0000017839</strain>
    </source>
</reference>
<feature type="transmembrane region" description="Helical" evidence="9">
    <location>
        <begin position="539"/>
        <end position="561"/>
    </location>
</feature>
<feature type="transmembrane region" description="Helical" evidence="9">
    <location>
        <begin position="573"/>
        <end position="593"/>
    </location>
</feature>
<dbReference type="GO" id="GO:0035673">
    <property type="term" value="F:oligopeptide transmembrane transporter activity"/>
    <property type="evidence" value="ECO:0007669"/>
    <property type="project" value="InterPro"/>
</dbReference>
<evidence type="ECO:0000256" key="5">
    <source>
        <dbReference type="ARBA" id="ARBA00022856"/>
    </source>
</evidence>
<evidence type="ECO:0000256" key="1">
    <source>
        <dbReference type="ARBA" id="ARBA00004141"/>
    </source>
</evidence>
<evidence type="ECO:0000256" key="8">
    <source>
        <dbReference type="ARBA" id="ARBA00023136"/>
    </source>
</evidence>
<dbReference type="NCBIfam" id="TIGR00728">
    <property type="entry name" value="OPT_sfam"/>
    <property type="match status" value="1"/>
</dbReference>
<feature type="transmembrane region" description="Helical" evidence="9">
    <location>
        <begin position="427"/>
        <end position="448"/>
    </location>
</feature>
<keyword evidence="4 9" id="KW-0812">Transmembrane</keyword>
<feature type="transmembrane region" description="Helical" evidence="9">
    <location>
        <begin position="683"/>
        <end position="705"/>
    </location>
</feature>
<dbReference type="GO" id="GO:0016020">
    <property type="term" value="C:membrane"/>
    <property type="evidence" value="ECO:0007669"/>
    <property type="project" value="UniProtKB-SubCell"/>
</dbReference>
<evidence type="ECO:0000256" key="3">
    <source>
        <dbReference type="ARBA" id="ARBA00022448"/>
    </source>
</evidence>
<accession>A0A8H7UXJ7</accession>
<feature type="transmembrane region" description="Helical" evidence="9">
    <location>
        <begin position="373"/>
        <end position="395"/>
    </location>
</feature>
<keyword evidence="6" id="KW-0653">Protein transport</keyword>
<evidence type="ECO:0000313" key="10">
    <source>
        <dbReference type="EMBL" id="KAG2195788.1"/>
    </source>
</evidence>
<organism evidence="10 11">
    <name type="scientific">Mucor saturninus</name>
    <dbReference type="NCBI Taxonomy" id="64648"/>
    <lineage>
        <taxon>Eukaryota</taxon>
        <taxon>Fungi</taxon>
        <taxon>Fungi incertae sedis</taxon>
        <taxon>Mucoromycota</taxon>
        <taxon>Mucoromycotina</taxon>
        <taxon>Mucoromycetes</taxon>
        <taxon>Mucorales</taxon>
        <taxon>Mucorineae</taxon>
        <taxon>Mucoraceae</taxon>
        <taxon>Mucor</taxon>
    </lineage>
</organism>
<evidence type="ECO:0000256" key="7">
    <source>
        <dbReference type="ARBA" id="ARBA00022989"/>
    </source>
</evidence>
<gene>
    <name evidence="10" type="ORF">INT47_005765</name>
</gene>
<dbReference type="EMBL" id="JAEPRD010000162">
    <property type="protein sequence ID" value="KAG2195788.1"/>
    <property type="molecule type" value="Genomic_DNA"/>
</dbReference>
<proteinExistence type="inferred from homology"/>
<feature type="transmembrane region" description="Helical" evidence="9">
    <location>
        <begin position="226"/>
        <end position="251"/>
    </location>
</feature>
<comment type="similarity">
    <text evidence="2">Belongs to the oligopeptide OPT transporter family.</text>
</comment>
<feature type="transmembrane region" description="Helical" evidence="9">
    <location>
        <begin position="653"/>
        <end position="671"/>
    </location>
</feature>
<feature type="transmembrane region" description="Helical" evidence="9">
    <location>
        <begin position="454"/>
        <end position="478"/>
    </location>
</feature>
<feature type="transmembrane region" description="Helical" evidence="9">
    <location>
        <begin position="133"/>
        <end position="159"/>
    </location>
</feature>
<comment type="caution">
    <text evidence="10">The sequence shown here is derived from an EMBL/GenBank/DDBJ whole genome shotgun (WGS) entry which is preliminary data.</text>
</comment>
<evidence type="ECO:0000256" key="2">
    <source>
        <dbReference type="ARBA" id="ARBA00008807"/>
    </source>
</evidence>
<name>A0A8H7UXJ7_9FUNG</name>
<keyword evidence="3" id="KW-0813">Transport</keyword>
<dbReference type="AlphaFoldDB" id="A0A8H7UXJ7"/>
<dbReference type="Pfam" id="PF03169">
    <property type="entry name" value="OPT"/>
    <property type="match status" value="1"/>
</dbReference>
<dbReference type="PANTHER" id="PTHR22601">
    <property type="entry name" value="ISP4 LIKE PROTEIN"/>
    <property type="match status" value="1"/>
</dbReference>
<dbReference type="Proteomes" id="UP000603453">
    <property type="component" value="Unassembled WGS sequence"/>
</dbReference>
<feature type="transmembrane region" description="Helical" evidence="9">
    <location>
        <begin position="605"/>
        <end position="625"/>
    </location>
</feature>
<evidence type="ECO:0000256" key="4">
    <source>
        <dbReference type="ARBA" id="ARBA00022692"/>
    </source>
</evidence>
<keyword evidence="8 9" id="KW-0472">Membrane</keyword>
<sequence>METKSVNSFRNEKEEIVDGSKKEALYNDNEAYVENKPEIDEEEDSPIEEVRSVVPNTDDPTLPVYTFRMWFLGILFSCGLAFINQFFWYRRNAMTLTPLVVQLVSFPIGKFMEKVIPKSRFFNPGPFNMKEHVLITAMANCCYSTAYAIDIITIQNLWYNQDMGWGGGLLLIWTTQLIGFGMAGVLRPYLVYPSSMIWPTNLANISLFRSFHVPDRDWTGMSRYKYFMICFVGMFFYYWIPGYFFQILTFFSWACWLKPSNRILSQLTSGYNGLGMFALTFDWSTIVSFLGSPFIVPWWAIANVAVGVGIVSWIIVPALYYSDTWNSKTFPIVTSELFTKDGNLWDNSVVLNADNTLNEEAYAEYGPLYMTSLFAFTYGVLFAGVTSIISHTFLFHRHEIMERFRTSRHTNYDIHHKLMRAYPEVPTWWYISIFVVSFGASFGVIYGWDEIKLPWWGLILAIVIPIIFVLPVGIIQAVTNQQPGLNIITELIIGYALPGHPIANVTFKTYGYISMVQCLTFVSDLKLGHYTKVPPKAMFWTQTVGTVIAGIINLATARWLMGSIENMCTPAGYPFTCPSANTFYSASIIWGTIGPGKMFGGTSPYASMNWFFLIGFVAPIPFYLLSKKYPNSFWKYVHMPLIFNATGMMPPAVPMNFSVWCAAGFVSMYWLRKYRHDWWVRYNYLTSAAFDAGCAIAALVIFGVVQGSGYTPDWWGNGGQGENGTFDNCPLAPTNSSGVCLIC</sequence>
<evidence type="ECO:0000313" key="11">
    <source>
        <dbReference type="Proteomes" id="UP000603453"/>
    </source>
</evidence>
<feature type="transmembrane region" description="Helical" evidence="9">
    <location>
        <begin position="298"/>
        <end position="321"/>
    </location>
</feature>
<dbReference type="GO" id="GO:0015031">
    <property type="term" value="P:protein transport"/>
    <property type="evidence" value="ECO:0007669"/>
    <property type="project" value="UniProtKB-KW"/>
</dbReference>
<evidence type="ECO:0000256" key="6">
    <source>
        <dbReference type="ARBA" id="ARBA00022927"/>
    </source>
</evidence>
<keyword evidence="7 9" id="KW-1133">Transmembrane helix</keyword>
<dbReference type="InterPro" id="IPR004648">
    <property type="entry name" value="Oligpept_transpt"/>
</dbReference>
<dbReference type="InterPro" id="IPR004813">
    <property type="entry name" value="OPT"/>
</dbReference>
<evidence type="ECO:0000256" key="9">
    <source>
        <dbReference type="SAM" id="Phobius"/>
    </source>
</evidence>
<feature type="transmembrane region" description="Helical" evidence="9">
    <location>
        <begin position="271"/>
        <end position="291"/>
    </location>
</feature>
<dbReference type="OrthoDB" id="9986677at2759"/>
<evidence type="ECO:0008006" key="12">
    <source>
        <dbReference type="Google" id="ProtNLM"/>
    </source>
</evidence>